<name>A0ABZ1ST78_9ACTN</name>
<dbReference type="Pfam" id="PF19953">
    <property type="entry name" value="EACC1"/>
    <property type="match status" value="1"/>
</dbReference>
<evidence type="ECO:0000313" key="2">
    <source>
        <dbReference type="EMBL" id="WUP75588.1"/>
    </source>
</evidence>
<dbReference type="RefSeq" id="WP_147942279.1">
    <property type="nucleotide sequence ID" value="NZ_CP108085.1"/>
</dbReference>
<dbReference type="Proteomes" id="UP001432011">
    <property type="component" value="Chromosome"/>
</dbReference>
<dbReference type="EMBL" id="CP108085">
    <property type="protein sequence ID" value="WUP75588.1"/>
    <property type="molecule type" value="Genomic_DNA"/>
</dbReference>
<dbReference type="InterPro" id="IPR045428">
    <property type="entry name" value="EACC1"/>
</dbReference>
<feature type="region of interest" description="Disordered" evidence="1">
    <location>
        <begin position="114"/>
        <end position="153"/>
    </location>
</feature>
<protein>
    <submittedName>
        <fullName evidence="2">Uncharacterized protein</fullName>
    </submittedName>
</protein>
<evidence type="ECO:0000256" key="1">
    <source>
        <dbReference type="SAM" id="MobiDB-lite"/>
    </source>
</evidence>
<reference evidence="2" key="1">
    <citation type="submission" date="2022-10" db="EMBL/GenBank/DDBJ databases">
        <title>The complete genomes of actinobacterial strains from the NBC collection.</title>
        <authorList>
            <person name="Joergensen T.S."/>
            <person name="Alvarez Arevalo M."/>
            <person name="Sterndorff E.B."/>
            <person name="Faurdal D."/>
            <person name="Vuksanovic O."/>
            <person name="Mourched A.-S."/>
            <person name="Charusanti P."/>
            <person name="Shaw S."/>
            <person name="Blin K."/>
            <person name="Weber T."/>
        </authorList>
    </citation>
    <scope>NUCLEOTIDE SEQUENCE</scope>
    <source>
        <strain evidence="2">NBC_00254</strain>
    </source>
</reference>
<gene>
    <name evidence="2" type="ORF">OG913_00725</name>
</gene>
<accession>A0ABZ1ST78</accession>
<keyword evidence="3" id="KW-1185">Reference proteome</keyword>
<evidence type="ECO:0000313" key="3">
    <source>
        <dbReference type="Proteomes" id="UP001432011"/>
    </source>
</evidence>
<organism evidence="2 3">
    <name type="scientific">Microbispora hainanensis</name>
    <dbReference type="NCBI Taxonomy" id="568844"/>
    <lineage>
        <taxon>Bacteria</taxon>
        <taxon>Bacillati</taxon>
        <taxon>Actinomycetota</taxon>
        <taxon>Actinomycetes</taxon>
        <taxon>Streptosporangiales</taxon>
        <taxon>Streptosporangiaceae</taxon>
        <taxon>Microbispora</taxon>
    </lineage>
</organism>
<proteinExistence type="predicted"/>
<sequence>MISIPEGSGETLRELARELVREDHWRGRVTLVERPPEEEALGPILDALSVLATPVTVSGLIMGVTTWLRYRTSDLDVKVTRSDRSTEVTLSAKRLRRLDAVALEREISEICRCLDGGEQPRPGDQGGDGQAHPGLENGDDQARRTAESGGQQA</sequence>